<proteinExistence type="inferred from homology"/>
<evidence type="ECO:0000259" key="2">
    <source>
        <dbReference type="Pfam" id="PF00535"/>
    </source>
</evidence>
<name>A0A089L9A7_PAEBO</name>
<dbReference type="InterPro" id="IPR001173">
    <property type="entry name" value="Glyco_trans_2-like"/>
</dbReference>
<dbReference type="EMBL" id="CP009285">
    <property type="protein sequence ID" value="AIQ55748.1"/>
    <property type="molecule type" value="Genomic_DNA"/>
</dbReference>
<dbReference type="Proteomes" id="UP000029518">
    <property type="component" value="Chromosome"/>
</dbReference>
<feature type="domain" description="Glycosyltransferase 2-like" evidence="2">
    <location>
        <begin position="4"/>
        <end position="101"/>
    </location>
</feature>
<keyword evidence="4" id="KW-1185">Reference proteome</keyword>
<protein>
    <recommendedName>
        <fullName evidence="2">Glycosyltransferase 2-like domain-containing protein</fullName>
    </recommendedName>
</protein>
<sequence length="351" mass="39666">MSVSIVVPMYNLERYVAPLLDSLLDQSEKRFEVIIIDDGSTDRTYEVAEAILARHPILRAKLIRTANAGVSAARNTGLAAAGGDYVLFLDGDDYIASGLVQAIESNTWSAAPDILCWGYSLVREDKSTIVNFTSAASDTTGSEALKNIFVHKSLRIWTGSIAFKRTFLLENGIRYTERCVNGEDQEFIYKALSRASRAISIPDVLSFYLQRTSSISNTYNVNKFDMVDAFKRVADYFKAFPFEGTSEISELLLNRELTENYFYNLKTCLNGTAGMDVRRLLQDIDARYPGLPQEMRPIIREYRGDDRQLALQIRAFLISPSLYGALIVIDRNWVQFKHKLKTVMGRKEIKV</sequence>
<dbReference type="GO" id="GO:0016758">
    <property type="term" value="F:hexosyltransferase activity"/>
    <property type="evidence" value="ECO:0007669"/>
    <property type="project" value="UniProtKB-ARBA"/>
</dbReference>
<dbReference type="HOGENOM" id="CLU_025996_25_1_9"/>
<evidence type="ECO:0000256" key="1">
    <source>
        <dbReference type="ARBA" id="ARBA00006739"/>
    </source>
</evidence>
<gene>
    <name evidence="3" type="ORF">PBOR_01265</name>
</gene>
<dbReference type="OrthoDB" id="396512at2"/>
<dbReference type="InterPro" id="IPR029044">
    <property type="entry name" value="Nucleotide-diphossugar_trans"/>
</dbReference>
<dbReference type="PANTHER" id="PTHR22916">
    <property type="entry name" value="GLYCOSYLTRANSFERASE"/>
    <property type="match status" value="1"/>
</dbReference>
<organism evidence="3 4">
    <name type="scientific">Paenibacillus borealis</name>
    <dbReference type="NCBI Taxonomy" id="160799"/>
    <lineage>
        <taxon>Bacteria</taxon>
        <taxon>Bacillati</taxon>
        <taxon>Bacillota</taxon>
        <taxon>Bacilli</taxon>
        <taxon>Bacillales</taxon>
        <taxon>Paenibacillaceae</taxon>
        <taxon>Paenibacillus</taxon>
    </lineage>
</organism>
<evidence type="ECO:0000313" key="3">
    <source>
        <dbReference type="EMBL" id="AIQ55748.1"/>
    </source>
</evidence>
<dbReference type="SUPFAM" id="SSF53448">
    <property type="entry name" value="Nucleotide-diphospho-sugar transferases"/>
    <property type="match status" value="1"/>
</dbReference>
<dbReference type="AlphaFoldDB" id="A0A089L9A7"/>
<accession>A0A089L9A7</accession>
<comment type="similarity">
    <text evidence="1">Belongs to the glycosyltransferase 2 family.</text>
</comment>
<evidence type="ECO:0000313" key="4">
    <source>
        <dbReference type="Proteomes" id="UP000029518"/>
    </source>
</evidence>
<dbReference type="Pfam" id="PF00535">
    <property type="entry name" value="Glycos_transf_2"/>
    <property type="match status" value="1"/>
</dbReference>
<dbReference type="RefSeq" id="WP_042210078.1">
    <property type="nucleotide sequence ID" value="NZ_CP009285.1"/>
</dbReference>
<reference evidence="3" key="1">
    <citation type="submission" date="2014-08" db="EMBL/GenBank/DDBJ databases">
        <title>Comparative genomics of the Paenibacillus odorifer group.</title>
        <authorList>
            <person name="den Bakker H.C."/>
            <person name="Tsai Y.-C.Y.-C."/>
            <person name="Martin N."/>
            <person name="Korlach J."/>
            <person name="Wiedmann M."/>
        </authorList>
    </citation>
    <scope>NUCLEOTIDE SEQUENCE [LARGE SCALE GENOMIC DNA]</scope>
    <source>
        <strain evidence="3">DSM 13188</strain>
    </source>
</reference>
<dbReference type="KEGG" id="pbd:PBOR_01265"/>
<dbReference type="PANTHER" id="PTHR22916:SF3">
    <property type="entry name" value="UDP-GLCNAC:BETAGAL BETA-1,3-N-ACETYLGLUCOSAMINYLTRANSFERASE-LIKE PROTEIN 1"/>
    <property type="match status" value="1"/>
</dbReference>
<dbReference type="CDD" id="cd00761">
    <property type="entry name" value="Glyco_tranf_GTA_type"/>
    <property type="match status" value="1"/>
</dbReference>
<dbReference type="Gene3D" id="3.90.550.10">
    <property type="entry name" value="Spore Coat Polysaccharide Biosynthesis Protein SpsA, Chain A"/>
    <property type="match status" value="1"/>
</dbReference>